<proteinExistence type="predicted"/>
<sequence length="194" mass="20808">MGGGGGLIGREDGLFLLALARAVIAERLGLATAEPPLPPGCDAALLGQRRGVFVTLKRNGQLRGCIGSLSPRQPLLDGVRQNALNAAFHDPRFPPLDAAELAELRIEVSVLTPLSPLDYTDGSELPSRLRAGRDGVLLEKGGCSATFLPQVWEQLPDPVDFLGHLCLKAGLPADAWRHERLRVQTYQVQSFGES</sequence>
<dbReference type="EMBL" id="DSDS01000112">
    <property type="protein sequence ID" value="HET98038.1"/>
    <property type="molecule type" value="Genomic_DNA"/>
</dbReference>
<dbReference type="AlphaFoldDB" id="A0A7C2XVM1"/>
<reference evidence="2" key="1">
    <citation type="journal article" date="2020" name="mSystems">
        <title>Genome- and Community-Level Interaction Insights into Carbon Utilization and Element Cycling Functions of Hydrothermarchaeota in Hydrothermal Sediment.</title>
        <authorList>
            <person name="Zhou Z."/>
            <person name="Liu Y."/>
            <person name="Xu W."/>
            <person name="Pan J."/>
            <person name="Luo Z.H."/>
            <person name="Li M."/>
        </authorList>
    </citation>
    <scope>NUCLEOTIDE SEQUENCE [LARGE SCALE GENOMIC DNA]</scope>
    <source>
        <strain evidence="2">SpSt-1224</strain>
    </source>
</reference>
<dbReference type="Gene3D" id="3.30.1490.150">
    <property type="entry name" value="Hypothetical protein ph0010, domain 2"/>
    <property type="match status" value="1"/>
</dbReference>
<dbReference type="SUPFAM" id="SSF143447">
    <property type="entry name" value="AMMECR1-like"/>
    <property type="match status" value="1"/>
</dbReference>
<feature type="domain" description="AMMECR1" evidence="1">
    <location>
        <begin position="11"/>
        <end position="194"/>
    </location>
</feature>
<dbReference type="NCBIfam" id="TIGR04335">
    <property type="entry name" value="AmmeMemoSam_A"/>
    <property type="match status" value="1"/>
</dbReference>
<dbReference type="PROSITE" id="PS51112">
    <property type="entry name" value="AMMECR1"/>
    <property type="match status" value="1"/>
</dbReference>
<dbReference type="NCBIfam" id="TIGR00296">
    <property type="entry name" value="TIGR00296 family protein"/>
    <property type="match status" value="1"/>
</dbReference>
<dbReference type="InterPro" id="IPR023473">
    <property type="entry name" value="AMMECR1"/>
</dbReference>
<name>A0A7C2XVM1_9BACT</name>
<dbReference type="PANTHER" id="PTHR13016">
    <property type="entry name" value="AMMECR1 HOMOLOG"/>
    <property type="match status" value="1"/>
</dbReference>
<dbReference type="Gene3D" id="3.30.700.20">
    <property type="entry name" value="Hypothetical protein ph0010, domain 1"/>
    <property type="match status" value="1"/>
</dbReference>
<comment type="caution">
    <text evidence="2">The sequence shown here is derived from an EMBL/GenBank/DDBJ whole genome shotgun (WGS) entry which is preliminary data.</text>
</comment>
<dbReference type="InterPro" id="IPR002733">
    <property type="entry name" value="AMMECR1_domain"/>
</dbReference>
<dbReference type="Pfam" id="PF01871">
    <property type="entry name" value="AMMECR1"/>
    <property type="match status" value="1"/>
</dbReference>
<evidence type="ECO:0000313" key="2">
    <source>
        <dbReference type="EMBL" id="HET98038.1"/>
    </source>
</evidence>
<dbReference type="InterPro" id="IPR036071">
    <property type="entry name" value="AMMECR1_dom_sf"/>
</dbReference>
<dbReference type="PANTHER" id="PTHR13016:SF0">
    <property type="entry name" value="AMME SYNDROME CANDIDATE GENE 1 PROTEIN"/>
    <property type="match status" value="1"/>
</dbReference>
<dbReference type="InterPro" id="IPR027623">
    <property type="entry name" value="AmmeMemoSam_A"/>
</dbReference>
<evidence type="ECO:0000259" key="1">
    <source>
        <dbReference type="PROSITE" id="PS51112"/>
    </source>
</evidence>
<gene>
    <name evidence="2" type="primary">amrA</name>
    <name evidence="2" type="ORF">ENN98_04990</name>
</gene>
<accession>A0A7C2XVM1</accession>
<dbReference type="Proteomes" id="UP000885986">
    <property type="component" value="Unassembled WGS sequence"/>
</dbReference>
<organism evidence="2">
    <name type="scientific">Desulfurivibrio alkaliphilus</name>
    <dbReference type="NCBI Taxonomy" id="427923"/>
    <lineage>
        <taxon>Bacteria</taxon>
        <taxon>Pseudomonadati</taxon>
        <taxon>Thermodesulfobacteriota</taxon>
        <taxon>Desulfobulbia</taxon>
        <taxon>Desulfobulbales</taxon>
        <taxon>Desulfobulbaceae</taxon>
        <taxon>Desulfurivibrio</taxon>
    </lineage>
</organism>
<protein>
    <submittedName>
        <fullName evidence="2">AmmeMemoRadiSam system protein A</fullName>
    </submittedName>
</protein>
<dbReference type="InterPro" id="IPR027485">
    <property type="entry name" value="AMMECR1_N"/>
</dbReference>